<evidence type="ECO:0000313" key="5">
    <source>
        <dbReference type="EMBL" id="NUW32010.1"/>
    </source>
</evidence>
<evidence type="ECO:0000256" key="2">
    <source>
        <dbReference type="ARBA" id="ARBA00023125"/>
    </source>
</evidence>
<dbReference type="RefSeq" id="WP_175589458.1">
    <property type="nucleotide sequence ID" value="NZ_JABWGN010000004.1"/>
</dbReference>
<proteinExistence type="predicted"/>
<reference evidence="5 6" key="1">
    <citation type="submission" date="2020-06" db="EMBL/GenBank/DDBJ databases">
        <title>Nonomuraea sp. SMC257, a novel actinomycete isolated from soil.</title>
        <authorList>
            <person name="Chanama M."/>
        </authorList>
    </citation>
    <scope>NUCLEOTIDE SEQUENCE [LARGE SCALE GENOMIC DNA]</scope>
    <source>
        <strain evidence="5 6">SMC257</strain>
    </source>
</reference>
<name>A0A7Y6I5D5_9ACTN</name>
<dbReference type="SUPFAM" id="SSF46785">
    <property type="entry name" value="Winged helix' DNA-binding domain"/>
    <property type="match status" value="1"/>
</dbReference>
<comment type="caution">
    <text evidence="5">The sequence shown here is derived from an EMBL/GenBank/DDBJ whole genome shotgun (WGS) entry which is preliminary data.</text>
</comment>
<keyword evidence="1" id="KW-0805">Transcription regulation</keyword>
<dbReference type="InterPro" id="IPR036388">
    <property type="entry name" value="WH-like_DNA-bd_sf"/>
</dbReference>
<dbReference type="InterPro" id="IPR011991">
    <property type="entry name" value="ArsR-like_HTH"/>
</dbReference>
<dbReference type="PANTHER" id="PTHR43132">
    <property type="entry name" value="ARSENICAL RESISTANCE OPERON REPRESSOR ARSR-RELATED"/>
    <property type="match status" value="1"/>
</dbReference>
<dbReference type="InterPro" id="IPR001845">
    <property type="entry name" value="HTH_ArsR_DNA-bd_dom"/>
</dbReference>
<dbReference type="InterPro" id="IPR051011">
    <property type="entry name" value="Metal_resp_trans_reg"/>
</dbReference>
<evidence type="ECO:0000259" key="4">
    <source>
        <dbReference type="PROSITE" id="PS50987"/>
    </source>
</evidence>
<keyword evidence="2" id="KW-0238">DNA-binding</keyword>
<dbReference type="Proteomes" id="UP000586042">
    <property type="component" value="Unassembled WGS sequence"/>
</dbReference>
<dbReference type="GO" id="GO:0003677">
    <property type="term" value="F:DNA binding"/>
    <property type="evidence" value="ECO:0007669"/>
    <property type="project" value="UniProtKB-KW"/>
</dbReference>
<evidence type="ECO:0000256" key="1">
    <source>
        <dbReference type="ARBA" id="ARBA00023015"/>
    </source>
</evidence>
<gene>
    <name evidence="5" type="ORF">HTZ77_11295</name>
</gene>
<dbReference type="PANTHER" id="PTHR43132:SF8">
    <property type="entry name" value="HTH-TYPE TRANSCRIPTIONAL REGULATOR KMTR"/>
    <property type="match status" value="1"/>
</dbReference>
<evidence type="ECO:0000313" key="6">
    <source>
        <dbReference type="Proteomes" id="UP000586042"/>
    </source>
</evidence>
<dbReference type="PROSITE" id="PS50987">
    <property type="entry name" value="HTH_ARSR_2"/>
    <property type="match status" value="1"/>
</dbReference>
<dbReference type="InterPro" id="IPR000835">
    <property type="entry name" value="HTH_MarR-typ"/>
</dbReference>
<accession>A0A7Y6I5D5</accession>
<protein>
    <submittedName>
        <fullName evidence="5">Winged helix-turn-helix transcriptional regulator</fullName>
    </submittedName>
</protein>
<keyword evidence="6" id="KW-1185">Reference proteome</keyword>
<sequence>MVLRIHFTGDDLARTRIAPGCDAMWEVMLSLYRLRRREGAIVFTQWKREALAQAPAATRMLTTLVPTQGYAVDFLTPRTEPGSIAAGAEALRRTPRERLRTDLVELAWRHPGRRLPGWLGGLAAGGPRALDAVADAAETYFEACLSPYWSRIRAQVAQERTRRGRVLVEGGWGAVFSTLHPSARWSYPTLELSYPADHDIHLNGRGLVLQPSFFCRRTPITLRDPELPPVLVYPIEHDPAWAHGDAHSRRPTLTGLLGPTRAHVLETIAHGDCTTGELARQLDIPGSTASRQATTLREAGLVTSHRLGQAVVHTITDLGVALLDGRRPGLIA</sequence>
<evidence type="ECO:0000256" key="3">
    <source>
        <dbReference type="ARBA" id="ARBA00023163"/>
    </source>
</evidence>
<dbReference type="EMBL" id="JABWGN010000004">
    <property type="protein sequence ID" value="NUW32010.1"/>
    <property type="molecule type" value="Genomic_DNA"/>
</dbReference>
<organism evidence="5 6">
    <name type="scientific">Nonomuraea montanisoli</name>
    <dbReference type="NCBI Taxonomy" id="2741721"/>
    <lineage>
        <taxon>Bacteria</taxon>
        <taxon>Bacillati</taxon>
        <taxon>Actinomycetota</taxon>
        <taxon>Actinomycetes</taxon>
        <taxon>Streptosporangiales</taxon>
        <taxon>Streptosporangiaceae</taxon>
        <taxon>Nonomuraea</taxon>
    </lineage>
</organism>
<keyword evidence="3" id="KW-0804">Transcription</keyword>
<dbReference type="Gene3D" id="1.10.10.10">
    <property type="entry name" value="Winged helix-like DNA-binding domain superfamily/Winged helix DNA-binding domain"/>
    <property type="match status" value="1"/>
</dbReference>
<dbReference type="CDD" id="cd00090">
    <property type="entry name" value="HTH_ARSR"/>
    <property type="match status" value="1"/>
</dbReference>
<feature type="domain" description="HTH arsR-type" evidence="4">
    <location>
        <begin position="241"/>
        <end position="332"/>
    </location>
</feature>
<dbReference type="GO" id="GO:0003700">
    <property type="term" value="F:DNA-binding transcription factor activity"/>
    <property type="evidence" value="ECO:0007669"/>
    <property type="project" value="InterPro"/>
</dbReference>
<dbReference type="Pfam" id="PF12802">
    <property type="entry name" value="MarR_2"/>
    <property type="match status" value="1"/>
</dbReference>
<dbReference type="SMART" id="SM00418">
    <property type="entry name" value="HTH_ARSR"/>
    <property type="match status" value="1"/>
</dbReference>
<dbReference type="AlphaFoldDB" id="A0A7Y6I5D5"/>
<dbReference type="InterPro" id="IPR036390">
    <property type="entry name" value="WH_DNA-bd_sf"/>
</dbReference>